<feature type="transmembrane region" description="Helical" evidence="7">
    <location>
        <begin position="283"/>
        <end position="304"/>
    </location>
</feature>
<feature type="transmembrane region" description="Helical" evidence="7">
    <location>
        <begin position="414"/>
        <end position="431"/>
    </location>
</feature>
<feature type="transmembrane region" description="Helical" evidence="7">
    <location>
        <begin position="486"/>
        <end position="510"/>
    </location>
</feature>
<evidence type="ECO:0000256" key="4">
    <source>
        <dbReference type="ARBA" id="ARBA00023136"/>
    </source>
</evidence>
<dbReference type="GO" id="GO:0003954">
    <property type="term" value="F:NADH dehydrogenase activity"/>
    <property type="evidence" value="ECO:0007669"/>
    <property type="project" value="TreeGrafter"/>
</dbReference>
<evidence type="ECO:0000256" key="1">
    <source>
        <dbReference type="ARBA" id="ARBA00004127"/>
    </source>
</evidence>
<feature type="domain" description="NADH-Ubiquinone oxidoreductase (complex I) chain 5 N-terminal" evidence="9">
    <location>
        <begin position="73"/>
        <end position="123"/>
    </location>
</feature>
<gene>
    <name evidence="10" type="ORF">KA717_07365</name>
</gene>
<evidence type="ECO:0000256" key="7">
    <source>
        <dbReference type="SAM" id="Phobius"/>
    </source>
</evidence>
<comment type="subcellular location">
    <subcellularLocation>
        <location evidence="1">Endomembrane system</location>
        <topology evidence="1">Multi-pass membrane protein</topology>
    </subcellularLocation>
    <subcellularLocation>
        <location evidence="6">Membrane</location>
        <topology evidence="6">Multi-pass membrane protein</topology>
    </subcellularLocation>
</comment>
<keyword evidence="3 7" id="KW-1133">Transmembrane helix</keyword>
<dbReference type="NCBIfam" id="NF005633">
    <property type="entry name" value="PRK07390.1"/>
    <property type="match status" value="1"/>
</dbReference>
<accession>A0A977KZ77</accession>
<feature type="transmembrane region" description="Helical" evidence="7">
    <location>
        <begin position="219"/>
        <end position="244"/>
    </location>
</feature>
<dbReference type="InterPro" id="IPR003945">
    <property type="entry name" value="NU5C-like"/>
</dbReference>
<evidence type="ECO:0000256" key="3">
    <source>
        <dbReference type="ARBA" id="ARBA00022989"/>
    </source>
</evidence>
<keyword evidence="4 7" id="KW-0472">Membrane</keyword>
<feature type="transmembrane region" description="Helical" evidence="7">
    <location>
        <begin position="120"/>
        <end position="138"/>
    </location>
</feature>
<dbReference type="GO" id="GO:0016020">
    <property type="term" value="C:membrane"/>
    <property type="evidence" value="ECO:0007669"/>
    <property type="project" value="UniProtKB-SubCell"/>
</dbReference>
<evidence type="ECO:0000256" key="5">
    <source>
        <dbReference type="ARBA" id="ARBA00025624"/>
    </source>
</evidence>
<dbReference type="Pfam" id="PF00361">
    <property type="entry name" value="Proton_antipo_M"/>
    <property type="match status" value="1"/>
</dbReference>
<evidence type="ECO:0000256" key="2">
    <source>
        <dbReference type="ARBA" id="ARBA00022692"/>
    </source>
</evidence>
<feature type="transmembrane region" description="Helical" evidence="7">
    <location>
        <begin position="590"/>
        <end position="611"/>
    </location>
</feature>
<dbReference type="PANTHER" id="PTHR42829">
    <property type="entry name" value="NADH-UBIQUINONE OXIDOREDUCTASE CHAIN 5"/>
    <property type="match status" value="1"/>
</dbReference>
<dbReference type="InterPro" id="IPR010217">
    <property type="entry name" value="NU5C2"/>
</dbReference>
<name>A0A977KZ77_9CYAN</name>
<dbReference type="GO" id="GO:0008137">
    <property type="term" value="F:NADH dehydrogenase (ubiquinone) activity"/>
    <property type="evidence" value="ECO:0007669"/>
    <property type="project" value="InterPro"/>
</dbReference>
<feature type="transmembrane region" description="Helical" evidence="7">
    <location>
        <begin position="92"/>
        <end position="113"/>
    </location>
</feature>
<feature type="transmembrane region" description="Helical" evidence="7">
    <location>
        <begin position="531"/>
        <end position="554"/>
    </location>
</feature>
<sequence length="615" mass="66920">MLESLSQVVWLVPCYALLGAVLAIPWSPGIIRQTGPRPAGYISIAMTAIALVHSLLALKFIWDKPAIDLSFPWLHAANLDISLDFEVSAVNVAALVLITGLNLAAQIYAVGYLEMDWGWARFFSLMALFEAGLCTLVLCDSLFFSYVVLEILTLGTYMLIGYWFNQSLVVTGARDAFLTKRVGDLILLMGVVALLPLAGTWNYHGLAAWAATANLDPTLATLLCLALIAGPLGKCAQFPLHLWLDEAMEGPLPATVLRNTLVVATGAWVLVKIQPILTLSPLALTVMMAIGATTAIGASLIAIAQIDIKRSLSYTVSAFMGLIFIAVATGETNTALQLILTYTLAMAILVMCVGGIVWNNVTQDLTQYGGLWSRRPISALSYLAGIVSLIALPPFGNFWAWLKLAETWNEQNPILLGVLLFVNTLTAFSVTREFCLIFGGKPKPMTVRSPEALWPLVVPMVITVGFSLHSPLILKQWHLLPDFADINLTFTSILIASSLIGISSSAFIYLNPAIAKPIQLPIKPLQDFFAYDLYTAQIYKVTIVAIVGGISYIVNWFDKFIVDGFVNLVGVVTLFSGQSLKYNVTGQTQFYVLSIVLGLTLIGALLSYPFLHQFF</sequence>
<feature type="transmembrane region" description="Helical" evidence="7">
    <location>
        <begin position="39"/>
        <end position="62"/>
    </location>
</feature>
<organism evidence="10">
    <name type="scientific">Woronichinia naegeliana WA131</name>
    <dbReference type="NCBI Taxonomy" id="2824559"/>
    <lineage>
        <taxon>Bacteria</taxon>
        <taxon>Bacillati</taxon>
        <taxon>Cyanobacteriota</taxon>
        <taxon>Cyanophyceae</taxon>
        <taxon>Synechococcales</taxon>
        <taxon>Coelosphaeriaceae</taxon>
        <taxon>Woronichinia</taxon>
    </lineage>
</organism>
<dbReference type="Proteomes" id="UP001065613">
    <property type="component" value="Chromosome"/>
</dbReference>
<evidence type="ECO:0000256" key="6">
    <source>
        <dbReference type="RuleBase" id="RU000320"/>
    </source>
</evidence>
<evidence type="ECO:0000259" key="8">
    <source>
        <dbReference type="Pfam" id="PF00361"/>
    </source>
</evidence>
<reference evidence="10" key="1">
    <citation type="submission" date="2021-04" db="EMBL/GenBank/DDBJ databases">
        <title>Genome sequence of Woronichinia naegeliana from Washington state freshwater lake bloom.</title>
        <authorList>
            <person name="Dreher T.W."/>
        </authorList>
    </citation>
    <scope>NUCLEOTIDE SEQUENCE</scope>
    <source>
        <strain evidence="10">WA131</strain>
    </source>
</reference>
<feature type="transmembrane region" description="Helical" evidence="7">
    <location>
        <begin position="144"/>
        <end position="164"/>
    </location>
</feature>
<feature type="domain" description="NADH:quinone oxidoreductase/Mrp antiporter transmembrane" evidence="8">
    <location>
        <begin position="141"/>
        <end position="419"/>
    </location>
</feature>
<comment type="function">
    <text evidence="5">NDH-1 shuttles electrons from NAD(P)H, via FMN and iron-sulfur (Fe-S) centers, to quinones in the respiratory chain. The immediate electron acceptor for the enzyme in this species is believed to be plastoquinone. Couples the redox reaction to proton translocation (for every two electrons transferred, four hydrogen ions are translocated across the cytoplasmic membrane), and thus conserves the redox energy in a proton gradient.</text>
</comment>
<dbReference type="GO" id="GO:0012505">
    <property type="term" value="C:endomembrane system"/>
    <property type="evidence" value="ECO:0007669"/>
    <property type="project" value="UniProtKB-SubCell"/>
</dbReference>
<feature type="transmembrane region" description="Helical" evidence="7">
    <location>
        <begin position="311"/>
        <end position="329"/>
    </location>
</feature>
<feature type="transmembrane region" description="Helical" evidence="7">
    <location>
        <begin position="185"/>
        <end position="204"/>
    </location>
</feature>
<feature type="transmembrane region" description="Helical" evidence="7">
    <location>
        <begin position="379"/>
        <end position="402"/>
    </location>
</feature>
<feature type="transmembrane region" description="Helical" evidence="7">
    <location>
        <begin position="560"/>
        <end position="578"/>
    </location>
</feature>
<dbReference type="InterPro" id="IPR001750">
    <property type="entry name" value="ND/Mrp_TM"/>
</dbReference>
<proteinExistence type="predicted"/>
<dbReference type="GO" id="GO:0042773">
    <property type="term" value="P:ATP synthesis coupled electron transport"/>
    <property type="evidence" value="ECO:0007669"/>
    <property type="project" value="InterPro"/>
</dbReference>
<dbReference type="PRINTS" id="PR01434">
    <property type="entry name" value="NADHDHGNASE5"/>
</dbReference>
<feature type="transmembrane region" description="Helical" evidence="7">
    <location>
        <begin position="335"/>
        <end position="358"/>
    </location>
</feature>
<dbReference type="NCBIfam" id="TIGR01960">
    <property type="entry name" value="ndhF3_CO2"/>
    <property type="match status" value="1"/>
</dbReference>
<keyword evidence="2 6" id="KW-0812">Transmembrane</keyword>
<feature type="transmembrane region" description="Helical" evidence="7">
    <location>
        <begin position="6"/>
        <end position="27"/>
    </location>
</feature>
<feature type="transmembrane region" description="Helical" evidence="7">
    <location>
        <begin position="256"/>
        <end position="277"/>
    </location>
</feature>
<dbReference type="AlphaFoldDB" id="A0A977KZ77"/>
<dbReference type="InterPro" id="IPR001516">
    <property type="entry name" value="Proton_antipo_N"/>
</dbReference>
<evidence type="ECO:0000259" key="9">
    <source>
        <dbReference type="Pfam" id="PF00662"/>
    </source>
</evidence>
<dbReference type="Pfam" id="PF00662">
    <property type="entry name" value="Proton_antipo_N"/>
    <property type="match status" value="1"/>
</dbReference>
<evidence type="ECO:0000313" key="10">
    <source>
        <dbReference type="EMBL" id="UXE62568.1"/>
    </source>
</evidence>
<dbReference type="Gene3D" id="1.20.5.2700">
    <property type="match status" value="1"/>
</dbReference>
<dbReference type="EMBL" id="CP073041">
    <property type="protein sequence ID" value="UXE62568.1"/>
    <property type="molecule type" value="Genomic_DNA"/>
</dbReference>
<dbReference type="GO" id="GO:0015990">
    <property type="term" value="P:electron transport coupled proton transport"/>
    <property type="evidence" value="ECO:0007669"/>
    <property type="project" value="TreeGrafter"/>
</dbReference>
<feature type="transmembrane region" description="Helical" evidence="7">
    <location>
        <begin position="452"/>
        <end position="474"/>
    </location>
</feature>
<dbReference type="KEGG" id="wna:KA717_07365"/>
<protein>
    <submittedName>
        <fullName evidence="10">NAD(P)H-quinone oxidoreductase subunit F</fullName>
    </submittedName>
</protein>
<dbReference type="PANTHER" id="PTHR42829:SF2">
    <property type="entry name" value="NADH-UBIQUINONE OXIDOREDUCTASE CHAIN 5"/>
    <property type="match status" value="1"/>
</dbReference>